<keyword evidence="4" id="KW-1185">Reference proteome</keyword>
<dbReference type="PANTHER" id="PTHR42903">
    <property type="entry name" value="INNER MEMBRANE PROTEIN YCCF"/>
    <property type="match status" value="1"/>
</dbReference>
<keyword evidence="1" id="KW-1133">Transmembrane helix</keyword>
<dbReference type="PIRSF" id="PIRSF028777">
    <property type="entry name" value="UCP028777"/>
    <property type="match status" value="1"/>
</dbReference>
<dbReference type="EMBL" id="JAMTCO010000010">
    <property type="protein sequence ID" value="MCP2271833.1"/>
    <property type="molecule type" value="Genomic_DNA"/>
</dbReference>
<feature type="domain" description="Inner membrane component" evidence="2">
    <location>
        <begin position="30"/>
        <end position="80"/>
    </location>
</feature>
<protein>
    <submittedName>
        <fullName evidence="3">Uncharacterized membrane protein YccF, DUF307 family</fullName>
    </submittedName>
</protein>
<keyword evidence="1" id="KW-0812">Transmembrane</keyword>
<evidence type="ECO:0000313" key="3">
    <source>
        <dbReference type="EMBL" id="MCP2271833.1"/>
    </source>
</evidence>
<dbReference type="InterPro" id="IPR031308">
    <property type="entry name" value="UCP028777"/>
</dbReference>
<sequence length="150" mass="16172">MGKVTILHPCGQSGHPPIDRCDRLGGVRLLLNLIWLFLCGFWMAIGYVIAGIICCILIITIPFGLASFRIANYALWPFGRTIEPHRDAGAASAIGNLIWIIFAGWWLALGHVVTGIALCVTIIGIPLGIANFKMIPVSLIPLGSRIVPTS</sequence>
<organism evidence="3 4">
    <name type="scientific">Actinokineospora diospyrosa</name>
    <dbReference type="NCBI Taxonomy" id="103728"/>
    <lineage>
        <taxon>Bacteria</taxon>
        <taxon>Bacillati</taxon>
        <taxon>Actinomycetota</taxon>
        <taxon>Actinomycetes</taxon>
        <taxon>Pseudonocardiales</taxon>
        <taxon>Pseudonocardiaceae</taxon>
        <taxon>Actinokineospora</taxon>
    </lineage>
</organism>
<evidence type="ECO:0000259" key="2">
    <source>
        <dbReference type="Pfam" id="PF03733"/>
    </source>
</evidence>
<proteinExistence type="predicted"/>
<keyword evidence="1" id="KW-0472">Membrane</keyword>
<feature type="transmembrane region" description="Helical" evidence="1">
    <location>
        <begin position="33"/>
        <end position="66"/>
    </location>
</feature>
<dbReference type="Proteomes" id="UP001205185">
    <property type="component" value="Unassembled WGS sequence"/>
</dbReference>
<dbReference type="InterPro" id="IPR052937">
    <property type="entry name" value="Inner_membrane_protein"/>
</dbReference>
<reference evidence="3 4" key="1">
    <citation type="submission" date="2022-06" db="EMBL/GenBank/DDBJ databases">
        <title>Genomic Encyclopedia of Archaeal and Bacterial Type Strains, Phase II (KMG-II): from individual species to whole genera.</title>
        <authorList>
            <person name="Goeker M."/>
        </authorList>
    </citation>
    <scope>NUCLEOTIDE SEQUENCE [LARGE SCALE GENOMIC DNA]</scope>
    <source>
        <strain evidence="3 4">DSM 44255</strain>
    </source>
</reference>
<name>A0ABT1IGZ0_9PSEU</name>
<dbReference type="InterPro" id="IPR005185">
    <property type="entry name" value="YccF"/>
</dbReference>
<comment type="caution">
    <text evidence="3">The sequence shown here is derived from an EMBL/GenBank/DDBJ whole genome shotgun (WGS) entry which is preliminary data.</text>
</comment>
<feature type="domain" description="Inner membrane component" evidence="2">
    <location>
        <begin position="94"/>
        <end position="143"/>
    </location>
</feature>
<evidence type="ECO:0000256" key="1">
    <source>
        <dbReference type="SAM" id="Phobius"/>
    </source>
</evidence>
<feature type="transmembrane region" description="Helical" evidence="1">
    <location>
        <begin position="112"/>
        <end position="132"/>
    </location>
</feature>
<dbReference type="PANTHER" id="PTHR42903:SF1">
    <property type="entry name" value="INNER MEMBRANE PROTEIN YCCF"/>
    <property type="match status" value="1"/>
</dbReference>
<gene>
    <name evidence="3" type="ORF">LV75_004347</name>
</gene>
<feature type="transmembrane region" description="Helical" evidence="1">
    <location>
        <begin position="87"/>
        <end position="106"/>
    </location>
</feature>
<dbReference type="Pfam" id="PF03733">
    <property type="entry name" value="YccF"/>
    <property type="match status" value="2"/>
</dbReference>
<accession>A0ABT1IGZ0</accession>
<evidence type="ECO:0000313" key="4">
    <source>
        <dbReference type="Proteomes" id="UP001205185"/>
    </source>
</evidence>
<dbReference type="NCBIfam" id="NF008740">
    <property type="entry name" value="PRK11770.1-2"/>
    <property type="match status" value="1"/>
</dbReference>